<proteinExistence type="predicted"/>
<evidence type="ECO:0000313" key="3">
    <source>
        <dbReference type="Proteomes" id="UP000273083"/>
    </source>
</evidence>
<keyword evidence="3" id="KW-1185">Reference proteome</keyword>
<dbReference type="Proteomes" id="UP000273083">
    <property type="component" value="Unassembled WGS sequence"/>
</dbReference>
<comment type="caution">
    <text evidence="2">The sequence shown here is derived from an EMBL/GenBank/DDBJ whole genome shotgun (WGS) entry which is preliminary data.</text>
</comment>
<dbReference type="EMBL" id="RJVG01000008">
    <property type="protein sequence ID" value="ROR26289.1"/>
    <property type="molecule type" value="Genomic_DNA"/>
</dbReference>
<dbReference type="RefSeq" id="WP_123610009.1">
    <property type="nucleotide sequence ID" value="NZ_RJVG01000008.1"/>
</dbReference>
<evidence type="ECO:0000256" key="1">
    <source>
        <dbReference type="SAM" id="Coils"/>
    </source>
</evidence>
<sequence>MAKEYLLVDGYNIIFAWEDLRDLADDNLEAARVKLADILCNYQGFKKNEVILVFDGHKFRGNPGSIYHYNNIDIVYTKEAISADQFIETVVQQMGRSYNIRVATSDALEQVIILGKGATRVTARELKAEIRAVEKSIEETYKKKVSNKRNSLIDNLSDEMAELLEKMRLDDSK</sequence>
<name>A0A3N1XHV3_9FIRM</name>
<dbReference type="CDD" id="cd10912">
    <property type="entry name" value="PIN_YacP-like"/>
    <property type="match status" value="1"/>
</dbReference>
<feature type="coiled-coil region" evidence="1">
    <location>
        <begin position="123"/>
        <end position="173"/>
    </location>
</feature>
<dbReference type="InterPro" id="IPR010298">
    <property type="entry name" value="YacP-like"/>
</dbReference>
<gene>
    <name evidence="2" type="ORF">EDD66_10810</name>
</gene>
<dbReference type="PANTHER" id="PTHR34547:SF1">
    <property type="entry name" value="YACP-LIKE NYN DOMAIN PROTEIN"/>
    <property type="match status" value="1"/>
</dbReference>
<protein>
    <submittedName>
        <fullName evidence="2">Putative RNA-binding protein with PIN domain</fullName>
    </submittedName>
</protein>
<evidence type="ECO:0000313" key="2">
    <source>
        <dbReference type="EMBL" id="ROR26289.1"/>
    </source>
</evidence>
<dbReference type="Pfam" id="PF05991">
    <property type="entry name" value="NYN_YacP"/>
    <property type="match status" value="1"/>
</dbReference>
<accession>A0A3N1XHV3</accession>
<dbReference type="AlphaFoldDB" id="A0A3N1XHV3"/>
<keyword evidence="1" id="KW-0175">Coiled coil</keyword>
<reference evidence="2 3" key="1">
    <citation type="submission" date="2018-11" db="EMBL/GenBank/DDBJ databases">
        <title>Genomic Encyclopedia of Type Strains, Phase IV (KMG-IV): sequencing the most valuable type-strain genomes for metagenomic binning, comparative biology and taxonomic classification.</title>
        <authorList>
            <person name="Goeker M."/>
        </authorList>
    </citation>
    <scope>NUCLEOTIDE SEQUENCE [LARGE SCALE GENOMIC DNA]</scope>
    <source>
        <strain evidence="2 3">DSM 26537</strain>
    </source>
</reference>
<dbReference type="PANTHER" id="PTHR34547">
    <property type="entry name" value="YACP-LIKE NYN DOMAIN PROTEIN"/>
    <property type="match status" value="1"/>
</dbReference>
<dbReference type="OrthoDB" id="9792160at2"/>
<organism evidence="2 3">
    <name type="scientific">Mobilisporobacter senegalensis</name>
    <dbReference type="NCBI Taxonomy" id="1329262"/>
    <lineage>
        <taxon>Bacteria</taxon>
        <taxon>Bacillati</taxon>
        <taxon>Bacillota</taxon>
        <taxon>Clostridia</taxon>
        <taxon>Lachnospirales</taxon>
        <taxon>Lachnospiraceae</taxon>
        <taxon>Mobilisporobacter</taxon>
    </lineage>
</organism>